<feature type="compositionally biased region" description="Basic and acidic residues" evidence="1">
    <location>
        <begin position="116"/>
        <end position="133"/>
    </location>
</feature>
<protein>
    <submittedName>
        <fullName evidence="2">Uncharacterized protein</fullName>
    </submittedName>
</protein>
<accession>A0A286UMA2</accession>
<dbReference type="EMBL" id="NBII01000003">
    <property type="protein sequence ID" value="PAV20741.1"/>
    <property type="molecule type" value="Genomic_DNA"/>
</dbReference>
<gene>
    <name evidence="2" type="ORF">PNOK_0336800</name>
</gene>
<organism evidence="2 3">
    <name type="scientific">Pyrrhoderma noxium</name>
    <dbReference type="NCBI Taxonomy" id="2282107"/>
    <lineage>
        <taxon>Eukaryota</taxon>
        <taxon>Fungi</taxon>
        <taxon>Dikarya</taxon>
        <taxon>Basidiomycota</taxon>
        <taxon>Agaricomycotina</taxon>
        <taxon>Agaricomycetes</taxon>
        <taxon>Hymenochaetales</taxon>
        <taxon>Hymenochaetaceae</taxon>
        <taxon>Pyrrhoderma</taxon>
    </lineage>
</organism>
<reference evidence="2 3" key="1">
    <citation type="journal article" date="2017" name="Mol. Ecol.">
        <title>Comparative and population genomic landscape of Phellinus noxius: A hypervariable fungus causing root rot in trees.</title>
        <authorList>
            <person name="Chung C.L."/>
            <person name="Lee T.J."/>
            <person name="Akiba M."/>
            <person name="Lee H.H."/>
            <person name="Kuo T.H."/>
            <person name="Liu D."/>
            <person name="Ke H.M."/>
            <person name="Yokoi T."/>
            <person name="Roa M.B."/>
            <person name="Lu M.J."/>
            <person name="Chang Y.Y."/>
            <person name="Ann P.J."/>
            <person name="Tsai J.N."/>
            <person name="Chen C.Y."/>
            <person name="Tzean S.S."/>
            <person name="Ota Y."/>
            <person name="Hattori T."/>
            <person name="Sahashi N."/>
            <person name="Liou R.F."/>
            <person name="Kikuchi T."/>
            <person name="Tsai I.J."/>
        </authorList>
    </citation>
    <scope>NUCLEOTIDE SEQUENCE [LARGE SCALE GENOMIC DNA]</scope>
    <source>
        <strain evidence="2 3">FFPRI411160</strain>
    </source>
</reference>
<comment type="caution">
    <text evidence="2">The sequence shown here is derived from an EMBL/GenBank/DDBJ whole genome shotgun (WGS) entry which is preliminary data.</text>
</comment>
<feature type="compositionally biased region" description="Gly residues" evidence="1">
    <location>
        <begin position="1"/>
        <end position="11"/>
    </location>
</feature>
<dbReference type="AlphaFoldDB" id="A0A286UMA2"/>
<feature type="region of interest" description="Disordered" evidence="1">
    <location>
        <begin position="108"/>
        <end position="133"/>
    </location>
</feature>
<evidence type="ECO:0000313" key="3">
    <source>
        <dbReference type="Proteomes" id="UP000217199"/>
    </source>
</evidence>
<evidence type="ECO:0000256" key="1">
    <source>
        <dbReference type="SAM" id="MobiDB-lite"/>
    </source>
</evidence>
<dbReference type="Proteomes" id="UP000217199">
    <property type="component" value="Unassembled WGS sequence"/>
</dbReference>
<evidence type="ECO:0000313" key="2">
    <source>
        <dbReference type="EMBL" id="PAV20741.1"/>
    </source>
</evidence>
<dbReference type="InParanoid" id="A0A286UMA2"/>
<feature type="region of interest" description="Disordered" evidence="1">
    <location>
        <begin position="1"/>
        <end position="80"/>
    </location>
</feature>
<proteinExistence type="predicted"/>
<keyword evidence="3" id="KW-1185">Reference proteome</keyword>
<name>A0A286UMA2_9AGAM</name>
<feature type="compositionally biased region" description="Low complexity" evidence="1">
    <location>
        <begin position="28"/>
        <end position="69"/>
    </location>
</feature>
<sequence>MSSSKGQGGRGPTTRSMSHVSAGGKVIKPPSRSRAPASPAPKATTSSNQSRPGSSSQQSATSIPASQTAESSTTNDADNRLRKEAGDLLVKLIGMHKDELRAFERYQSEVPSRTNEASKKVTESKAKLEEDKQKADDACAKEITNALTGRGPNQANIRSFLMANHTEKLQKARESRKNVSFAQTELDLITIRADAYRDLCVLRKNIAQCTKWLTNLLDGKVQLQKEDFNAQEYLMMIKTISGRLVDLSNAKITLESKMMELEVATEARHDGTGPRKWLLSSHQSEALILARHDLKIINKKLISATSDDCANLVRNTSPAVNRMETVFKFLQDITKSR</sequence>